<dbReference type="AlphaFoldDB" id="A0A091DLV6"/>
<proteinExistence type="predicted"/>
<evidence type="ECO:0000313" key="1">
    <source>
        <dbReference type="EMBL" id="KFO31225.1"/>
    </source>
</evidence>
<dbReference type="Proteomes" id="UP000028990">
    <property type="component" value="Unassembled WGS sequence"/>
</dbReference>
<gene>
    <name evidence="1" type="ORF">H920_07416</name>
</gene>
<sequence length="116" mass="12520">MVLSRGQLCVGELIHACHGLIGMGPKVLPHESHGNISFSSETTLFLQYQPSTDRNSGDDCRAEFMEALKSTLYTRGTCPQLPTLGSLLRIPTPAGCRLDMEDAAVPCNNLFPTPSS</sequence>
<dbReference type="EMBL" id="KN122310">
    <property type="protein sequence ID" value="KFO31225.1"/>
    <property type="molecule type" value="Genomic_DNA"/>
</dbReference>
<keyword evidence="2" id="KW-1185">Reference proteome</keyword>
<accession>A0A091DLV6</accession>
<protein>
    <submittedName>
        <fullName evidence="1">Uncharacterized protein</fullName>
    </submittedName>
</protein>
<name>A0A091DLV6_FUKDA</name>
<evidence type="ECO:0000313" key="2">
    <source>
        <dbReference type="Proteomes" id="UP000028990"/>
    </source>
</evidence>
<organism evidence="1 2">
    <name type="scientific">Fukomys damarensis</name>
    <name type="common">Damaraland mole rat</name>
    <name type="synonym">Cryptomys damarensis</name>
    <dbReference type="NCBI Taxonomy" id="885580"/>
    <lineage>
        <taxon>Eukaryota</taxon>
        <taxon>Metazoa</taxon>
        <taxon>Chordata</taxon>
        <taxon>Craniata</taxon>
        <taxon>Vertebrata</taxon>
        <taxon>Euteleostomi</taxon>
        <taxon>Mammalia</taxon>
        <taxon>Eutheria</taxon>
        <taxon>Euarchontoglires</taxon>
        <taxon>Glires</taxon>
        <taxon>Rodentia</taxon>
        <taxon>Hystricomorpha</taxon>
        <taxon>Bathyergidae</taxon>
        <taxon>Fukomys</taxon>
    </lineage>
</organism>
<reference evidence="1 2" key="1">
    <citation type="submission" date="2013-11" db="EMBL/GenBank/DDBJ databases">
        <title>The Damaraland mole rat (Fukomys damarensis) genome and evolution of African mole rats.</title>
        <authorList>
            <person name="Gladyshev V.N."/>
            <person name="Fang X."/>
        </authorList>
    </citation>
    <scope>NUCLEOTIDE SEQUENCE [LARGE SCALE GENOMIC DNA]</scope>
    <source>
        <tissue evidence="1">Liver</tissue>
    </source>
</reference>